<dbReference type="Gene3D" id="3.10.129.10">
    <property type="entry name" value="Hotdog Thioesterase"/>
    <property type="match status" value="1"/>
</dbReference>
<name>A0ABP9R2H4_9RHOO</name>
<evidence type="ECO:0000313" key="2">
    <source>
        <dbReference type="EMBL" id="GAA5170832.1"/>
    </source>
</evidence>
<reference evidence="3" key="1">
    <citation type="journal article" date="2019" name="Int. J. Syst. Evol. Microbiol.">
        <title>The Global Catalogue of Microorganisms (GCM) 10K type strain sequencing project: providing services to taxonomists for standard genome sequencing and annotation.</title>
        <authorList>
            <consortium name="The Broad Institute Genomics Platform"/>
            <consortium name="The Broad Institute Genome Sequencing Center for Infectious Disease"/>
            <person name="Wu L."/>
            <person name="Ma J."/>
        </authorList>
    </citation>
    <scope>NUCLEOTIDE SEQUENCE [LARGE SCALE GENOMIC DNA]</scope>
    <source>
        <strain evidence="3">JCM 18715</strain>
    </source>
</reference>
<dbReference type="SUPFAM" id="SSF54637">
    <property type="entry name" value="Thioesterase/thiol ester dehydrase-isomerase"/>
    <property type="match status" value="1"/>
</dbReference>
<comment type="caution">
    <text evidence="2">The sequence shown here is derived from an EMBL/GenBank/DDBJ whole genome shotgun (WGS) entry which is preliminary data.</text>
</comment>
<dbReference type="InterPro" id="IPR029069">
    <property type="entry name" value="HotDog_dom_sf"/>
</dbReference>
<proteinExistence type="predicted"/>
<evidence type="ECO:0000313" key="3">
    <source>
        <dbReference type="Proteomes" id="UP001500547"/>
    </source>
</evidence>
<dbReference type="Proteomes" id="UP001500547">
    <property type="component" value="Unassembled WGS sequence"/>
</dbReference>
<gene>
    <name evidence="2" type="ORF">GCM10025770_34480</name>
</gene>
<accession>A0ABP9R2H4</accession>
<dbReference type="Pfam" id="PF09500">
    <property type="entry name" value="YiiD_C"/>
    <property type="match status" value="1"/>
</dbReference>
<organism evidence="2 3">
    <name type="scientific">Viridibacterium curvum</name>
    <dbReference type="NCBI Taxonomy" id="1101404"/>
    <lineage>
        <taxon>Bacteria</taxon>
        <taxon>Pseudomonadati</taxon>
        <taxon>Pseudomonadota</taxon>
        <taxon>Betaproteobacteria</taxon>
        <taxon>Rhodocyclales</taxon>
        <taxon>Rhodocyclaceae</taxon>
        <taxon>Viridibacterium</taxon>
    </lineage>
</organism>
<keyword evidence="3" id="KW-1185">Reference proteome</keyword>
<dbReference type="EMBL" id="BAABLD010000017">
    <property type="protein sequence ID" value="GAA5170832.1"/>
    <property type="molecule type" value="Genomic_DNA"/>
</dbReference>
<dbReference type="NCBIfam" id="TIGR02447">
    <property type="entry name" value="yiiD_Cterm"/>
    <property type="match status" value="1"/>
</dbReference>
<dbReference type="RefSeq" id="WP_345534356.1">
    <property type="nucleotide sequence ID" value="NZ_BAABLD010000017.1"/>
</dbReference>
<evidence type="ECO:0000259" key="1">
    <source>
        <dbReference type="Pfam" id="PF09500"/>
    </source>
</evidence>
<protein>
    <submittedName>
        <fullName evidence="2">YiiD C-terminal domain-containing protein</fullName>
    </submittedName>
</protein>
<dbReference type="InterPro" id="IPR012660">
    <property type="entry name" value="YiiD_C"/>
</dbReference>
<feature type="domain" description="Thioesterase putative" evidence="1">
    <location>
        <begin position="4"/>
        <end position="145"/>
    </location>
</feature>
<sequence length="148" mass="15727">MNQQALLDYLYAHIPLSQAMGVTVQSLAQGSVTLAAPLAPNINHRGTAFGGSISTLATLAAWSLLRVGTDTLDPLPRLVIRRNTVDYSQPVAGDFTATAHAPGVEVWNRFLDTLAQRGRARITLSASVRSGDVLAATFVGDFVALRLV</sequence>